<dbReference type="Gene3D" id="2.30.40.10">
    <property type="entry name" value="Urease, subunit C, domain 1"/>
    <property type="match status" value="1"/>
</dbReference>
<dbReference type="InterPro" id="IPR050287">
    <property type="entry name" value="MTA/SAH_deaminase"/>
</dbReference>
<reference evidence="4" key="1">
    <citation type="submission" date="2023-07" db="EMBL/GenBank/DDBJ databases">
        <title>30 novel species of actinomycetes from the DSMZ collection.</title>
        <authorList>
            <person name="Nouioui I."/>
        </authorList>
    </citation>
    <scope>NUCLEOTIDE SEQUENCE [LARGE SCALE GENOMIC DNA]</scope>
    <source>
        <strain evidence="4">DSM 44743</strain>
    </source>
</reference>
<accession>A0ABU2M7A4</accession>
<dbReference type="EMBL" id="JAVREP010000004">
    <property type="protein sequence ID" value="MDT0328549.1"/>
    <property type="molecule type" value="Genomic_DNA"/>
</dbReference>
<proteinExistence type="predicted"/>
<dbReference type="InterPro" id="IPR011059">
    <property type="entry name" value="Metal-dep_hydrolase_composite"/>
</dbReference>
<evidence type="ECO:0000256" key="1">
    <source>
        <dbReference type="ARBA" id="ARBA00022801"/>
    </source>
</evidence>
<dbReference type="SUPFAM" id="SSF51338">
    <property type="entry name" value="Composite domain of metallo-dependent hydrolases"/>
    <property type="match status" value="1"/>
</dbReference>
<feature type="domain" description="Amidohydrolase-related" evidence="2">
    <location>
        <begin position="54"/>
        <end position="402"/>
    </location>
</feature>
<protein>
    <submittedName>
        <fullName evidence="3">Amidohydrolase family protein</fullName>
    </submittedName>
</protein>
<dbReference type="InterPro" id="IPR006680">
    <property type="entry name" value="Amidohydro-rel"/>
</dbReference>
<sequence length="442" mass="46708">MNRTLITGATVITMTPDRPEAEPADVLIEGDTVLEVGPDLPRGEAEIVDLTGRVVCPGFVNAHLHTWQTALRGTGPDWTLLGYLAHMHGGVTGRYRPEDVHAATRAGALAQLDRGTTTIADWAHHCSTPEDAITAVDALADSGIRAAFLHGTPYRDPDVPHPVEVIDRLIAHTSGNGLITIGMAAQGPQYSSPAVAVTDFGAARDRDIVVSFHQSGGDLADGWTALRSEGLFGPRVNIAHGVELSDGWLEYLLSRGVTFTSTPENELGQGHGTPIVPRLLDAGGLPSLGTDTDAVTGGDVRDAARLALALRRGVEHERNRRSGEPMALETSVRSRRALEWITTGGATALGLADRVGRISAGMRADLVVVDPRGLCAGPMPDPVGAVLNADRADVEAVMVGGAWRKRDHALVDVDVEDVMSRLARSARHLLGERNVPSGVPAV</sequence>
<dbReference type="SUPFAM" id="SSF51556">
    <property type="entry name" value="Metallo-dependent hydrolases"/>
    <property type="match status" value="1"/>
</dbReference>
<dbReference type="PANTHER" id="PTHR43794">
    <property type="entry name" value="AMINOHYDROLASE SSNA-RELATED"/>
    <property type="match status" value="1"/>
</dbReference>
<name>A0ABU2M7A4_9ACTN</name>
<keyword evidence="4" id="KW-1185">Reference proteome</keyword>
<keyword evidence="1" id="KW-0378">Hydrolase</keyword>
<dbReference type="RefSeq" id="WP_311511261.1">
    <property type="nucleotide sequence ID" value="NZ_JAVREP010000004.1"/>
</dbReference>
<dbReference type="Gene3D" id="3.20.20.140">
    <property type="entry name" value="Metal-dependent hydrolases"/>
    <property type="match status" value="1"/>
</dbReference>
<evidence type="ECO:0000313" key="4">
    <source>
        <dbReference type="Proteomes" id="UP001183390"/>
    </source>
</evidence>
<evidence type="ECO:0000259" key="2">
    <source>
        <dbReference type="Pfam" id="PF01979"/>
    </source>
</evidence>
<dbReference type="InterPro" id="IPR032466">
    <property type="entry name" value="Metal_Hydrolase"/>
</dbReference>
<organism evidence="3 4">
    <name type="scientific">Nocardiopsis lambiniae</name>
    <dbReference type="NCBI Taxonomy" id="3075539"/>
    <lineage>
        <taxon>Bacteria</taxon>
        <taxon>Bacillati</taxon>
        <taxon>Actinomycetota</taxon>
        <taxon>Actinomycetes</taxon>
        <taxon>Streptosporangiales</taxon>
        <taxon>Nocardiopsidaceae</taxon>
        <taxon>Nocardiopsis</taxon>
    </lineage>
</organism>
<dbReference type="NCBIfam" id="NF006056">
    <property type="entry name" value="PRK08204.1"/>
    <property type="match status" value="1"/>
</dbReference>
<evidence type="ECO:0000313" key="3">
    <source>
        <dbReference type="EMBL" id="MDT0328549.1"/>
    </source>
</evidence>
<gene>
    <name evidence="3" type="ORF">RM479_08995</name>
</gene>
<dbReference type="Proteomes" id="UP001183390">
    <property type="component" value="Unassembled WGS sequence"/>
</dbReference>
<dbReference type="PANTHER" id="PTHR43794:SF11">
    <property type="entry name" value="AMIDOHYDROLASE-RELATED DOMAIN-CONTAINING PROTEIN"/>
    <property type="match status" value="1"/>
</dbReference>
<comment type="caution">
    <text evidence="3">The sequence shown here is derived from an EMBL/GenBank/DDBJ whole genome shotgun (WGS) entry which is preliminary data.</text>
</comment>
<dbReference type="Pfam" id="PF01979">
    <property type="entry name" value="Amidohydro_1"/>
    <property type="match status" value="1"/>
</dbReference>